<evidence type="ECO:0000256" key="8">
    <source>
        <dbReference type="ARBA" id="ARBA00023315"/>
    </source>
</evidence>
<dbReference type="FunFam" id="4.10.320.10:FF:000002">
    <property type="entry name" value="Dihydrolipoamide acetyltransferase component of pyruvate dehydrogenase complex"/>
    <property type="match status" value="1"/>
</dbReference>
<evidence type="ECO:0000256" key="5">
    <source>
        <dbReference type="ARBA" id="ARBA00022823"/>
    </source>
</evidence>
<dbReference type="EMBL" id="LVCJ01000016">
    <property type="protein sequence ID" value="OAL37245.1"/>
    <property type="molecule type" value="Genomic_DNA"/>
</dbReference>
<evidence type="ECO:0000256" key="2">
    <source>
        <dbReference type="ARBA" id="ARBA00004305"/>
    </source>
</evidence>
<dbReference type="Pfam" id="PF00364">
    <property type="entry name" value="Biotin_lipoyl"/>
    <property type="match status" value="1"/>
</dbReference>
<feature type="domain" description="Peripheral subunit-binding (PSBD)" evidence="13">
    <location>
        <begin position="207"/>
        <end position="244"/>
    </location>
</feature>
<dbReference type="Pfam" id="PF00198">
    <property type="entry name" value="2-oxoacid_dh"/>
    <property type="match status" value="1"/>
</dbReference>
<dbReference type="PROSITE" id="PS00189">
    <property type="entry name" value="LIPOYL"/>
    <property type="match status" value="1"/>
</dbReference>
<evidence type="ECO:0000313" key="15">
    <source>
        <dbReference type="Proteomes" id="UP000185904"/>
    </source>
</evidence>
<dbReference type="GeneID" id="34586843"/>
<dbReference type="InterPro" id="IPR023213">
    <property type="entry name" value="CAT-like_dom_sf"/>
</dbReference>
<evidence type="ECO:0000256" key="1">
    <source>
        <dbReference type="ARBA" id="ARBA00001938"/>
    </source>
</evidence>
<dbReference type="InterPro" id="IPR001078">
    <property type="entry name" value="2-oxoacid_DH_actylTfrase"/>
</dbReference>
<comment type="cofactor">
    <cofactor evidence="1 10">
        <name>(R)-lipoate</name>
        <dbReference type="ChEBI" id="CHEBI:83088"/>
    </cofactor>
</comment>
<keyword evidence="6" id="KW-0809">Transit peptide</keyword>
<keyword evidence="4 10" id="KW-0808">Transferase</keyword>
<dbReference type="GO" id="GO:0043754">
    <property type="term" value="F:dihydrolipoamide branched chain acyltransferase activity"/>
    <property type="evidence" value="ECO:0007669"/>
    <property type="project" value="UniProtKB-EC"/>
</dbReference>
<dbReference type="InterPro" id="IPR000089">
    <property type="entry name" value="Biotin_lipoyl"/>
</dbReference>
<keyword evidence="5 10" id="KW-0450">Lipoyl</keyword>
<dbReference type="PROSITE" id="PS50968">
    <property type="entry name" value="BIOTINYL_LIPOYL"/>
    <property type="match status" value="1"/>
</dbReference>
<dbReference type="Gene3D" id="3.30.559.10">
    <property type="entry name" value="Chloramphenicol acetyltransferase-like domain"/>
    <property type="match status" value="1"/>
</dbReference>
<dbReference type="PROSITE" id="PS51826">
    <property type="entry name" value="PSBD"/>
    <property type="match status" value="1"/>
</dbReference>
<feature type="region of interest" description="Disordered" evidence="11">
    <location>
        <begin position="134"/>
        <end position="166"/>
    </location>
</feature>
<dbReference type="OrthoDB" id="15567at2759"/>
<dbReference type="GO" id="GO:0045333">
    <property type="term" value="P:cellular respiration"/>
    <property type="evidence" value="ECO:0007669"/>
    <property type="project" value="UniProtKB-ARBA"/>
</dbReference>
<proteinExistence type="inferred from homology"/>
<dbReference type="CDD" id="cd06849">
    <property type="entry name" value="lipoyl_domain"/>
    <property type="match status" value="1"/>
</dbReference>
<dbReference type="GO" id="GO:0016407">
    <property type="term" value="F:acetyltransferase activity"/>
    <property type="evidence" value="ECO:0007669"/>
    <property type="project" value="TreeGrafter"/>
</dbReference>
<comment type="caution">
    <text evidence="14">The sequence shown here is derived from an EMBL/GenBank/DDBJ whole genome shotgun (WGS) entry which is preliminary data.</text>
</comment>
<dbReference type="InterPro" id="IPR036625">
    <property type="entry name" value="E3-bd_dom_sf"/>
</dbReference>
<comment type="catalytic activity">
    <reaction evidence="9">
        <text>N(6)-[(R)-dihydrolipoyl]-L-lysyl-[protein] + 2-methylpropanoyl-CoA = N(6)-[(R)-S(8)-2-methylpropanoyldihydrolipoyl]-L-lysyl-[protein] + CoA</text>
        <dbReference type="Rhea" id="RHEA:18865"/>
        <dbReference type="Rhea" id="RHEA-COMP:10475"/>
        <dbReference type="Rhea" id="RHEA-COMP:10497"/>
        <dbReference type="ChEBI" id="CHEBI:57287"/>
        <dbReference type="ChEBI" id="CHEBI:57338"/>
        <dbReference type="ChEBI" id="CHEBI:83100"/>
        <dbReference type="ChEBI" id="CHEBI:83142"/>
        <dbReference type="EC" id="2.3.1.168"/>
    </reaction>
    <physiologicalReaction direction="left-to-right" evidence="9">
        <dbReference type="Rhea" id="RHEA:18866"/>
    </physiologicalReaction>
</comment>
<accession>A0A178D810</accession>
<dbReference type="InterPro" id="IPR004167">
    <property type="entry name" value="PSBD"/>
</dbReference>
<evidence type="ECO:0000256" key="7">
    <source>
        <dbReference type="ARBA" id="ARBA00023128"/>
    </source>
</evidence>
<keyword evidence="7" id="KW-0496">Mitochondrion</keyword>
<comment type="similarity">
    <text evidence="3 10">Belongs to the 2-oxoacid dehydrogenase family.</text>
</comment>
<dbReference type="SUPFAM" id="SSF47005">
    <property type="entry name" value="Peripheral subunit-binding domain of 2-oxo acid dehydrogenase complex"/>
    <property type="match status" value="1"/>
</dbReference>
<dbReference type="GO" id="GO:0005829">
    <property type="term" value="C:cytosol"/>
    <property type="evidence" value="ECO:0007669"/>
    <property type="project" value="UniProtKB-ARBA"/>
</dbReference>
<dbReference type="Proteomes" id="UP000185904">
    <property type="component" value="Unassembled WGS sequence"/>
</dbReference>
<dbReference type="FunFam" id="3.30.559.10:FF:000007">
    <property type="entry name" value="Dihydrolipoamide acetyltransferase component of pyruvate dehydrogenase complex"/>
    <property type="match status" value="1"/>
</dbReference>
<name>A0A178D810_9EURO</name>
<feature type="domain" description="Lipoyl-binding" evidence="12">
    <location>
        <begin position="56"/>
        <end position="131"/>
    </location>
</feature>
<dbReference type="AlphaFoldDB" id="A0A178D810"/>
<dbReference type="SUPFAM" id="SSF52777">
    <property type="entry name" value="CoA-dependent acyltransferases"/>
    <property type="match status" value="1"/>
</dbReference>
<dbReference type="FunFam" id="2.40.50.100:FF:000013">
    <property type="entry name" value="Dihydrolipoamide acetyltransferase component of pyruvate dehydrogenase complex"/>
    <property type="match status" value="1"/>
</dbReference>
<evidence type="ECO:0000259" key="12">
    <source>
        <dbReference type="PROSITE" id="PS50968"/>
    </source>
</evidence>
<evidence type="ECO:0000256" key="10">
    <source>
        <dbReference type="RuleBase" id="RU003423"/>
    </source>
</evidence>
<dbReference type="PANTHER" id="PTHR43178:SF5">
    <property type="entry name" value="LIPOAMIDE ACYLTRANSFERASE COMPONENT OF BRANCHED-CHAIN ALPHA-KETO ACID DEHYDROGENASE COMPLEX, MITOCHONDRIAL"/>
    <property type="match status" value="1"/>
</dbReference>
<dbReference type="GO" id="GO:0005759">
    <property type="term" value="C:mitochondrial matrix"/>
    <property type="evidence" value="ECO:0007669"/>
    <property type="project" value="UniProtKB-SubCell"/>
</dbReference>
<evidence type="ECO:0000256" key="6">
    <source>
        <dbReference type="ARBA" id="ARBA00022946"/>
    </source>
</evidence>
<reference evidence="14 15" key="1">
    <citation type="submission" date="2016-03" db="EMBL/GenBank/DDBJ databases">
        <title>The draft genome sequence of Fonsecaea nubica causative agent of cutaneous subcutaneous infection in human host.</title>
        <authorList>
            <person name="Costa F."/>
            <person name="Sybren D.H."/>
            <person name="Raittz R.T."/>
            <person name="Weiss V.A."/>
            <person name="Leao A.C."/>
            <person name="Gomes R."/>
            <person name="De Souza E.M."/>
            <person name="Pedrosa F.O."/>
            <person name="Steffens M.B."/>
            <person name="Bombassaro A."/>
            <person name="Tadra-Sfeir M.Z."/>
            <person name="Moreno L.F."/>
            <person name="Najafzadeh M.J."/>
            <person name="Felipe M.S."/>
            <person name="Teixeira M."/>
            <person name="Sun J."/>
            <person name="Xi L."/>
            <person name="Castro M.A."/>
            <person name="Vicente V.A."/>
        </authorList>
    </citation>
    <scope>NUCLEOTIDE SEQUENCE [LARGE SCALE GENOMIC DNA]</scope>
    <source>
        <strain evidence="14 15">CBS 269.64</strain>
    </source>
</reference>
<dbReference type="PANTHER" id="PTHR43178">
    <property type="entry name" value="DIHYDROLIPOAMIDE ACETYLTRANSFERASE COMPONENT OF PYRUVATE DEHYDROGENASE COMPLEX"/>
    <property type="match status" value="1"/>
</dbReference>
<dbReference type="Pfam" id="PF02817">
    <property type="entry name" value="E3_binding"/>
    <property type="match status" value="1"/>
</dbReference>
<evidence type="ECO:0000313" key="14">
    <source>
        <dbReference type="EMBL" id="OAL37245.1"/>
    </source>
</evidence>
<keyword evidence="8 10" id="KW-0012">Acyltransferase</keyword>
<evidence type="ECO:0000259" key="13">
    <source>
        <dbReference type="PROSITE" id="PS51826"/>
    </source>
</evidence>
<feature type="compositionally biased region" description="Acidic residues" evidence="11">
    <location>
        <begin position="134"/>
        <end position="145"/>
    </location>
</feature>
<dbReference type="InterPro" id="IPR003016">
    <property type="entry name" value="2-oxoA_DH_lipoyl-BS"/>
</dbReference>
<evidence type="ECO:0000256" key="3">
    <source>
        <dbReference type="ARBA" id="ARBA00007317"/>
    </source>
</evidence>
<gene>
    <name evidence="14" type="ORF">AYO20_03421</name>
</gene>
<organism evidence="14 15">
    <name type="scientific">Fonsecaea nubica</name>
    <dbReference type="NCBI Taxonomy" id="856822"/>
    <lineage>
        <taxon>Eukaryota</taxon>
        <taxon>Fungi</taxon>
        <taxon>Dikarya</taxon>
        <taxon>Ascomycota</taxon>
        <taxon>Pezizomycotina</taxon>
        <taxon>Eurotiomycetes</taxon>
        <taxon>Chaetothyriomycetidae</taxon>
        <taxon>Chaetothyriales</taxon>
        <taxon>Herpotrichiellaceae</taxon>
        <taxon>Fonsecaea</taxon>
    </lineage>
</organism>
<keyword evidence="15" id="KW-1185">Reference proteome</keyword>
<dbReference type="Gene3D" id="4.10.320.10">
    <property type="entry name" value="E3-binding domain"/>
    <property type="match status" value="1"/>
</dbReference>
<evidence type="ECO:0000256" key="11">
    <source>
        <dbReference type="SAM" id="MobiDB-lite"/>
    </source>
</evidence>
<sequence>MKYVPSPQALRWLQSLALARRSSPGLTTITRPRTYRYPPFLSASRHFHATSRLDRIETHRLSDIGEGVKEVQIIQWFVEEGAPIEEWSPLCEVQSDKASVEITSKYSGVIKRIHFPQDAVVQVGDPMLDIEVEGDEEGQEAEEESSAAAGAAQDDDPSKVVSREQTAAAVAAEGGDIAIPLKEQGTSSSTAAAAAAPPKAPGKHASLATPAVRGLLKEHGIAIEDISGTGKDGRVLKEDVLRYLEQGSSAVQSPAVGSAPAPAALSKPAIDAKQTETAQRLTPIQSAMFKSMTGSLSIPHFLYSDTVDITNLAAMRTRLNATRRSPETTPKFSYLPFIVKAVSLAMNQYPLLNARLDLATDPKKPQLMMRAVHNVGIAMDTPNGLIVPVVKAVNARSITSIAQEIQRLSQLGQAGKLGNDDLTGGTITVSNIGNIGGEVVGPVIVEGQLAIVGVGRIKTVPVFAPDGVSVRPAQTVNLSWSADHRVVDGATMARMAQVVQKYLEEPAAMVVDMS</sequence>
<dbReference type="GO" id="GO:0031405">
    <property type="term" value="F:lipoic acid binding"/>
    <property type="evidence" value="ECO:0007669"/>
    <property type="project" value="TreeGrafter"/>
</dbReference>
<dbReference type="InterPro" id="IPR050743">
    <property type="entry name" value="2-oxoacid_DH_E2_comp"/>
</dbReference>
<protein>
    <recommendedName>
        <fullName evidence="10">Dihydrolipoamide acetyltransferase component of pyruvate dehydrogenase complex</fullName>
        <ecNumber evidence="10">2.3.1.-</ecNumber>
    </recommendedName>
</protein>
<comment type="subcellular location">
    <subcellularLocation>
        <location evidence="2">Mitochondrion matrix</location>
    </subcellularLocation>
</comment>
<dbReference type="InterPro" id="IPR011053">
    <property type="entry name" value="Single_hybrid_motif"/>
</dbReference>
<dbReference type="EC" id="2.3.1.-" evidence="10"/>
<dbReference type="Gene3D" id="2.40.50.100">
    <property type="match status" value="1"/>
</dbReference>
<evidence type="ECO:0000256" key="9">
    <source>
        <dbReference type="ARBA" id="ARBA00051775"/>
    </source>
</evidence>
<dbReference type="SUPFAM" id="SSF51230">
    <property type="entry name" value="Single hybrid motif"/>
    <property type="match status" value="1"/>
</dbReference>
<dbReference type="RefSeq" id="XP_022502257.1">
    <property type="nucleotide sequence ID" value="XM_022641724.1"/>
</dbReference>
<evidence type="ECO:0000256" key="4">
    <source>
        <dbReference type="ARBA" id="ARBA00022679"/>
    </source>
</evidence>